<organism evidence="2 3">
    <name type="scientific">Scytalidium lignicola</name>
    <name type="common">Hyphomycete</name>
    <dbReference type="NCBI Taxonomy" id="5539"/>
    <lineage>
        <taxon>Eukaryota</taxon>
        <taxon>Fungi</taxon>
        <taxon>Dikarya</taxon>
        <taxon>Ascomycota</taxon>
        <taxon>Pezizomycotina</taxon>
        <taxon>Leotiomycetes</taxon>
        <taxon>Leotiomycetes incertae sedis</taxon>
        <taxon>Scytalidium</taxon>
    </lineage>
</organism>
<feature type="transmembrane region" description="Helical" evidence="1">
    <location>
        <begin position="28"/>
        <end position="49"/>
    </location>
</feature>
<name>A0A3E2HKR6_SCYLI</name>
<feature type="transmembrane region" description="Helical" evidence="1">
    <location>
        <begin position="61"/>
        <end position="82"/>
    </location>
</feature>
<feature type="transmembrane region" description="Helical" evidence="1">
    <location>
        <begin position="127"/>
        <end position="147"/>
    </location>
</feature>
<evidence type="ECO:0000313" key="3">
    <source>
        <dbReference type="Proteomes" id="UP000258309"/>
    </source>
</evidence>
<evidence type="ECO:0000313" key="2">
    <source>
        <dbReference type="EMBL" id="RFU33976.1"/>
    </source>
</evidence>
<feature type="non-terminal residue" evidence="2">
    <location>
        <position position="1"/>
    </location>
</feature>
<feature type="non-terminal residue" evidence="2">
    <location>
        <position position="167"/>
    </location>
</feature>
<feature type="transmembrane region" description="Helical" evidence="1">
    <location>
        <begin position="88"/>
        <end position="107"/>
    </location>
</feature>
<keyword evidence="1" id="KW-0472">Membrane</keyword>
<evidence type="ECO:0000256" key="1">
    <source>
        <dbReference type="SAM" id="Phobius"/>
    </source>
</evidence>
<comment type="caution">
    <text evidence="2">The sequence shown here is derived from an EMBL/GenBank/DDBJ whole genome shotgun (WGS) entry which is preliminary data.</text>
</comment>
<dbReference type="AlphaFoldDB" id="A0A3E2HKR6"/>
<accession>A0A3E2HKR6</accession>
<keyword evidence="3" id="KW-1185">Reference proteome</keyword>
<dbReference type="EMBL" id="NCSJ02000027">
    <property type="protein sequence ID" value="RFU33976.1"/>
    <property type="molecule type" value="Genomic_DNA"/>
</dbReference>
<keyword evidence="1" id="KW-0812">Transmembrane</keyword>
<sequence>MAPSREELSVFDAIWDVMVGLMILRPSFWYYSLTLATGLTIRVMIEKVAQIYHLESFTTELIEWSAILCGITIYSSLIISWFEIPKAAWLRLSVGFTALFLMLLTEFARRVFAYEEGWRKGILEEDLFASEALGGIGVVFGLMPWILSFLEKDVPANQEKTTVKSKM</sequence>
<gene>
    <name evidence="2" type="ORF">B7463_g2341</name>
</gene>
<dbReference type="OrthoDB" id="4847749at2759"/>
<proteinExistence type="predicted"/>
<reference evidence="2 3" key="1">
    <citation type="submission" date="2018-05" db="EMBL/GenBank/DDBJ databases">
        <title>Draft genome sequence of Scytalidium lignicola DSM 105466, a ubiquitous saprotrophic fungus.</title>
        <authorList>
            <person name="Buettner E."/>
            <person name="Gebauer A.M."/>
            <person name="Hofrichter M."/>
            <person name="Liers C."/>
            <person name="Kellner H."/>
        </authorList>
    </citation>
    <scope>NUCLEOTIDE SEQUENCE [LARGE SCALE GENOMIC DNA]</scope>
    <source>
        <strain evidence="2 3">DSM 105466</strain>
    </source>
</reference>
<dbReference type="Proteomes" id="UP000258309">
    <property type="component" value="Unassembled WGS sequence"/>
</dbReference>
<keyword evidence="1" id="KW-1133">Transmembrane helix</keyword>
<protein>
    <submittedName>
        <fullName evidence="2">Uncharacterized protein</fullName>
    </submittedName>
</protein>